<evidence type="ECO:0000256" key="1">
    <source>
        <dbReference type="ARBA" id="ARBA00010347"/>
    </source>
</evidence>
<comment type="similarity">
    <text evidence="1">Belongs to the RRM CPEB family.</text>
</comment>
<dbReference type="InterPro" id="IPR012677">
    <property type="entry name" value="Nucleotide-bd_a/b_plait_sf"/>
</dbReference>
<feature type="region of interest" description="Disordered" evidence="5">
    <location>
        <begin position="232"/>
        <end position="381"/>
    </location>
</feature>
<comment type="caution">
    <text evidence="7">The sequence shown here is derived from an EMBL/GenBank/DDBJ whole genome shotgun (WGS) entry which is preliminary data.</text>
</comment>
<dbReference type="Gene3D" id="3.30.70.330">
    <property type="match status" value="1"/>
</dbReference>
<reference evidence="7" key="1">
    <citation type="journal article" date="2004" name="Nature">
        <title>Genome duplication in the teleost fish Tetraodon nigroviridis reveals the early vertebrate proto-karyotype.</title>
        <authorList>
            <person name="Jaillon O."/>
            <person name="Aury J.-M."/>
            <person name="Brunet F."/>
            <person name="Petit J.-L."/>
            <person name="Stange-Thomann N."/>
            <person name="Mauceli E."/>
            <person name="Bouneau L."/>
            <person name="Fischer C."/>
            <person name="Ozouf-Costaz C."/>
            <person name="Bernot A."/>
            <person name="Nicaud S."/>
            <person name="Jaffe D."/>
            <person name="Fisher S."/>
            <person name="Lutfalla G."/>
            <person name="Dossat C."/>
            <person name="Segurens B."/>
            <person name="Dasilva C."/>
            <person name="Salanoubat M."/>
            <person name="Levy M."/>
            <person name="Boudet N."/>
            <person name="Castellano S."/>
            <person name="Anthouard V."/>
            <person name="Jubin C."/>
            <person name="Castelli V."/>
            <person name="Katinka M."/>
            <person name="Vacherie B."/>
            <person name="Biemont C."/>
            <person name="Skalli Z."/>
            <person name="Cattolico L."/>
            <person name="Poulain J."/>
            <person name="De Berardinis V."/>
            <person name="Cruaud C."/>
            <person name="Duprat S."/>
            <person name="Brottier P."/>
            <person name="Coutanceau J.-P."/>
            <person name="Gouzy J."/>
            <person name="Parra G."/>
            <person name="Lardier G."/>
            <person name="Chapple C."/>
            <person name="McKernan K.J."/>
            <person name="McEwan P."/>
            <person name="Bosak S."/>
            <person name="Kellis M."/>
            <person name="Volff J.-N."/>
            <person name="Guigo R."/>
            <person name="Zody M.C."/>
            <person name="Mesirov J."/>
            <person name="Lindblad-Toh K."/>
            <person name="Birren B."/>
            <person name="Nusbaum C."/>
            <person name="Kahn D."/>
            <person name="Robinson-Rechavi M."/>
            <person name="Laudet V."/>
            <person name="Schachter V."/>
            <person name="Quetier F."/>
            <person name="Saurin W."/>
            <person name="Scarpelli C."/>
            <person name="Wincker P."/>
            <person name="Lander E.S."/>
            <person name="Weissenbach J."/>
            <person name="Roest Crollius H."/>
        </authorList>
    </citation>
    <scope>NUCLEOTIDE SEQUENCE [LARGE SCALE GENOMIC DNA]</scope>
</reference>
<dbReference type="FunFam" id="4.10.640.40:FF:000001">
    <property type="entry name" value="Cytoplasmic polyadenylation element-binding 2 isoform X2"/>
    <property type="match status" value="1"/>
</dbReference>
<dbReference type="GO" id="GO:0008135">
    <property type="term" value="F:translation factor activity, RNA binding"/>
    <property type="evidence" value="ECO:0007669"/>
    <property type="project" value="TreeGrafter"/>
</dbReference>
<feature type="compositionally biased region" description="Low complexity" evidence="5">
    <location>
        <begin position="239"/>
        <end position="248"/>
    </location>
</feature>
<feature type="compositionally biased region" description="Low complexity" evidence="5">
    <location>
        <begin position="302"/>
        <end position="322"/>
    </location>
</feature>
<feature type="domain" description="RRM" evidence="6">
    <location>
        <begin position="569"/>
        <end position="681"/>
    </location>
</feature>
<organism evidence="7">
    <name type="scientific">Tetraodon nigroviridis</name>
    <name type="common">Spotted green pufferfish</name>
    <name type="synonym">Chelonodon nigroviridis</name>
    <dbReference type="NCBI Taxonomy" id="99883"/>
    <lineage>
        <taxon>Eukaryota</taxon>
        <taxon>Metazoa</taxon>
        <taxon>Chordata</taxon>
        <taxon>Craniata</taxon>
        <taxon>Vertebrata</taxon>
        <taxon>Euteleostomi</taxon>
        <taxon>Actinopterygii</taxon>
        <taxon>Neopterygii</taxon>
        <taxon>Teleostei</taxon>
        <taxon>Neoteleostei</taxon>
        <taxon>Acanthomorphata</taxon>
        <taxon>Eupercaria</taxon>
        <taxon>Tetraodontiformes</taxon>
        <taxon>Tetradontoidea</taxon>
        <taxon>Tetraodontidae</taxon>
        <taxon>Tetraodon</taxon>
    </lineage>
</organism>
<dbReference type="PROSITE" id="PS50102">
    <property type="entry name" value="RRM"/>
    <property type="match status" value="1"/>
</dbReference>
<proteinExistence type="inferred from homology"/>
<dbReference type="SUPFAM" id="SSF54928">
    <property type="entry name" value="RNA-binding domain, RBD"/>
    <property type="match status" value="1"/>
</dbReference>
<keyword evidence="2" id="KW-0677">Repeat</keyword>
<dbReference type="GO" id="GO:0003730">
    <property type="term" value="F:mRNA 3'-UTR binding"/>
    <property type="evidence" value="ECO:0007669"/>
    <property type="project" value="InterPro"/>
</dbReference>
<feature type="compositionally biased region" description="Polar residues" evidence="5">
    <location>
        <begin position="352"/>
        <end position="369"/>
    </location>
</feature>
<feature type="region of interest" description="Disordered" evidence="5">
    <location>
        <begin position="734"/>
        <end position="764"/>
    </location>
</feature>
<dbReference type="Pfam" id="PF16366">
    <property type="entry name" value="CEBP_ZZ"/>
    <property type="match status" value="1"/>
</dbReference>
<feature type="compositionally biased region" description="Low complexity" evidence="5">
    <location>
        <begin position="86"/>
        <end position="104"/>
    </location>
</feature>
<dbReference type="PANTHER" id="PTHR12566:SF2">
    <property type="entry name" value="CYTOPLASMIC POLYADENYLATION ELEMENT-BINDING PROTEIN 4"/>
    <property type="match status" value="1"/>
</dbReference>
<evidence type="ECO:0000259" key="6">
    <source>
        <dbReference type="PROSITE" id="PS50102"/>
    </source>
</evidence>
<dbReference type="InterPro" id="IPR035979">
    <property type="entry name" value="RBD_domain_sf"/>
</dbReference>
<feature type="compositionally biased region" description="Gly residues" evidence="5">
    <location>
        <begin position="323"/>
        <end position="338"/>
    </location>
</feature>
<sequence length="764" mass="82443">MGDYGFGVLVQNNTGNKSAFPVRIHPHLQPPHHHQNVSQSPAAFINSTTAAGNGTTGGSPWLFSASTTHSGVQDEILGGPEKPKTQQQQEMQENQEKQQQQQQQLSPGSHQEGGSGVGIISELEKVRSEEVKTDNGASEGSNGKEKQLRLESPVLTGFDYQETSGLGGTGPVQSGTTSSSLAGFNNWSAAIPPAPSTIINEDVSFFNPASANNGPLLFQNFSHHVSPGFGGNFSPQIGPAAALSQHHPAAPPHPHFQHPHNQQQRRSPASPHPPPPFPHRNPAFSQLPHLSNSLNKPPSPWGPASYQSPSPSPGSSTSWSPSGGYGSGGGGGGWGGSQGRDYRRGLNGGMTPINSISPLKKTFPNNHVASQKYPRNSPAGFNPKSWIDDGVGRSDNIFPFQGEYQNQWLLLLAQEHVAFKAIGANIAGSLGPQYGWGPSTCRGSGERTRSFDSFNLNPLESSLIDIMRAEQDTLKGRLGFPHPGGDNPLPLNGSLVPESGARVPCTSSEFQPTCLTSAARNYSRRRGHSSLFPMEDGFPDDERGDQGLGGLGSPHFANQNGERVERYSRKVFVGGLPPDIDEDEITASFRRFGHLFVDWPHKAESKSYFPPKGLFQMELAMIMDRLYGGVCYAGIDTDPELKYPKGAGRVAFSNQQSYIAAISARFVQLQHGEIDKRVEVKPYVLDDQLCDECQGTRCGGKFAPFFCANVTCLQYYCEYCWAAIHSRAGREFHKPPGEGGRRPTPSHLLPLELMTAGRGSSEGR</sequence>
<dbReference type="GO" id="GO:0043005">
    <property type="term" value="C:neuron projection"/>
    <property type="evidence" value="ECO:0007669"/>
    <property type="project" value="TreeGrafter"/>
</dbReference>
<feature type="compositionally biased region" description="Low complexity" evidence="5">
    <location>
        <begin position="259"/>
        <end position="269"/>
    </location>
</feature>
<reference evidence="7" key="2">
    <citation type="submission" date="2004-02" db="EMBL/GenBank/DDBJ databases">
        <authorList>
            <consortium name="Genoscope"/>
            <consortium name="Whitehead Institute Centre for Genome Research"/>
        </authorList>
    </citation>
    <scope>NUCLEOTIDE SEQUENCE</scope>
</reference>
<feature type="region of interest" description="Disordered" evidence="5">
    <location>
        <begin position="128"/>
        <end position="149"/>
    </location>
</feature>
<protein>
    <submittedName>
        <fullName evidence="7">(spotted green pufferfish) hypothetical protein</fullName>
    </submittedName>
</protein>
<accession>Q4RIQ4</accession>
<dbReference type="InterPro" id="IPR032296">
    <property type="entry name" value="CEBP_ZZ"/>
</dbReference>
<dbReference type="CDD" id="cd12726">
    <property type="entry name" value="RRM2_CPEB2_like"/>
    <property type="match status" value="1"/>
</dbReference>
<dbReference type="InterPro" id="IPR000504">
    <property type="entry name" value="RRM_dom"/>
</dbReference>
<evidence type="ECO:0000256" key="3">
    <source>
        <dbReference type="ARBA" id="ARBA00022884"/>
    </source>
</evidence>
<feature type="compositionally biased region" description="Pro residues" evidence="5">
    <location>
        <begin position="270"/>
        <end position="279"/>
    </location>
</feature>
<dbReference type="GO" id="GO:2000766">
    <property type="term" value="P:negative regulation of cytoplasmic translation"/>
    <property type="evidence" value="ECO:0007669"/>
    <property type="project" value="TreeGrafter"/>
</dbReference>
<dbReference type="GO" id="GO:0005634">
    <property type="term" value="C:nucleus"/>
    <property type="evidence" value="ECO:0007669"/>
    <property type="project" value="TreeGrafter"/>
</dbReference>
<dbReference type="AlphaFoldDB" id="Q4RIQ4"/>
<dbReference type="PANTHER" id="PTHR12566">
    <property type="entry name" value="CYTOPLASMIC POLYADENYLATION ELEMENT BINDING PROTEIN CPEB"/>
    <property type="match status" value="1"/>
</dbReference>
<dbReference type="InterPro" id="IPR034819">
    <property type="entry name" value="CPEB"/>
</dbReference>
<dbReference type="Gene3D" id="4.10.640.40">
    <property type="entry name" value="Cytoplasmic polyadenylation element-binding protein, ZZ domain"/>
    <property type="match status" value="1"/>
</dbReference>
<name>Q4RIQ4_TETNG</name>
<dbReference type="OrthoDB" id="10033548at2759"/>
<evidence type="ECO:0000256" key="2">
    <source>
        <dbReference type="ARBA" id="ARBA00022737"/>
    </source>
</evidence>
<keyword evidence="3 4" id="KW-0694">RNA-binding</keyword>
<dbReference type="GO" id="GO:0043022">
    <property type="term" value="F:ribosome binding"/>
    <property type="evidence" value="ECO:0007669"/>
    <property type="project" value="TreeGrafter"/>
</dbReference>
<feature type="region of interest" description="Disordered" evidence="5">
    <location>
        <begin position="47"/>
        <end position="116"/>
    </location>
</feature>
<dbReference type="GO" id="GO:0005737">
    <property type="term" value="C:cytoplasm"/>
    <property type="evidence" value="ECO:0007669"/>
    <property type="project" value="TreeGrafter"/>
</dbReference>
<dbReference type="GO" id="GO:0045202">
    <property type="term" value="C:synapse"/>
    <property type="evidence" value="ECO:0007669"/>
    <property type="project" value="TreeGrafter"/>
</dbReference>
<dbReference type="InterPro" id="IPR038446">
    <property type="entry name" value="CEBP_ZZ_sf"/>
</dbReference>
<dbReference type="EMBL" id="CAAE01015042">
    <property type="protein sequence ID" value="CAG11728.1"/>
    <property type="molecule type" value="Genomic_DNA"/>
</dbReference>
<dbReference type="KEGG" id="tng:GSTEN00033793G001"/>
<evidence type="ECO:0000256" key="5">
    <source>
        <dbReference type="SAM" id="MobiDB-lite"/>
    </source>
</evidence>
<dbReference type="GO" id="GO:0000900">
    <property type="term" value="F:mRNA regulatory element binding translation repressor activity"/>
    <property type="evidence" value="ECO:0007669"/>
    <property type="project" value="TreeGrafter"/>
</dbReference>
<dbReference type="Pfam" id="PF16367">
    <property type="entry name" value="RRM_7"/>
    <property type="match status" value="1"/>
</dbReference>
<dbReference type="CDD" id="cd19757">
    <property type="entry name" value="Bbox1"/>
    <property type="match status" value="1"/>
</dbReference>
<gene>
    <name evidence="7" type="ORF">GSTENG00033793001</name>
</gene>
<evidence type="ECO:0000313" key="7">
    <source>
        <dbReference type="EMBL" id="CAG11728.1"/>
    </source>
</evidence>
<evidence type="ECO:0000256" key="4">
    <source>
        <dbReference type="PROSITE-ProRule" id="PRU00176"/>
    </source>
</evidence>